<reference evidence="6 7" key="1">
    <citation type="submission" date="2015-03" db="EMBL/GenBank/DDBJ databases">
        <title>Genome sequencing of Methylobacterium variabile DSM 16961.</title>
        <authorList>
            <person name="Chaudhry V."/>
            <person name="Patil P.B."/>
        </authorList>
    </citation>
    <scope>NUCLEOTIDE SEQUENCE [LARGE SCALE GENOMIC DNA]</scope>
    <source>
        <strain evidence="6 7">DSM 16961</strain>
    </source>
</reference>
<dbReference type="Gene3D" id="1.10.10.10">
    <property type="entry name" value="Winged helix-like DNA-binding domain superfamily/Winged helix DNA-binding domain"/>
    <property type="match status" value="1"/>
</dbReference>
<name>A0A0J6SZB1_9HYPH</name>
<dbReference type="EMBL" id="LABY01000066">
    <property type="protein sequence ID" value="KMO38962.1"/>
    <property type="molecule type" value="Genomic_DNA"/>
</dbReference>
<dbReference type="InterPro" id="IPR008920">
    <property type="entry name" value="TF_FadR/GntR_C"/>
</dbReference>
<evidence type="ECO:0000313" key="7">
    <source>
        <dbReference type="Proteomes" id="UP000035955"/>
    </source>
</evidence>
<protein>
    <recommendedName>
        <fullName evidence="5">HTH gntR-type domain-containing protein</fullName>
    </recommendedName>
</protein>
<dbReference type="InterPro" id="IPR036388">
    <property type="entry name" value="WH-like_DNA-bd_sf"/>
</dbReference>
<accession>A0A0J6SZB1</accession>
<dbReference type="CDD" id="cd07377">
    <property type="entry name" value="WHTH_GntR"/>
    <property type="match status" value="1"/>
</dbReference>
<dbReference type="Proteomes" id="UP000035955">
    <property type="component" value="Unassembled WGS sequence"/>
</dbReference>
<dbReference type="SMART" id="SM00895">
    <property type="entry name" value="FCD"/>
    <property type="match status" value="1"/>
</dbReference>
<dbReference type="InterPro" id="IPR036390">
    <property type="entry name" value="WH_DNA-bd_sf"/>
</dbReference>
<evidence type="ECO:0000256" key="4">
    <source>
        <dbReference type="SAM" id="MobiDB-lite"/>
    </source>
</evidence>
<dbReference type="AlphaFoldDB" id="A0A0J6SZB1"/>
<dbReference type="GO" id="GO:0003700">
    <property type="term" value="F:DNA-binding transcription factor activity"/>
    <property type="evidence" value="ECO:0007669"/>
    <property type="project" value="InterPro"/>
</dbReference>
<dbReference type="PANTHER" id="PTHR43537">
    <property type="entry name" value="TRANSCRIPTIONAL REGULATOR, GNTR FAMILY"/>
    <property type="match status" value="1"/>
</dbReference>
<feature type="compositionally biased region" description="Basic and acidic residues" evidence="4">
    <location>
        <begin position="8"/>
        <end position="20"/>
    </location>
</feature>
<feature type="domain" description="HTH gntR-type" evidence="5">
    <location>
        <begin position="21"/>
        <end position="88"/>
    </location>
</feature>
<dbReference type="InterPro" id="IPR011711">
    <property type="entry name" value="GntR_C"/>
</dbReference>
<proteinExistence type="predicted"/>
<dbReference type="PANTHER" id="PTHR43537:SF6">
    <property type="entry name" value="HTH-TYPE TRANSCRIPTIONAL REPRESSOR RSPR"/>
    <property type="match status" value="1"/>
</dbReference>
<dbReference type="Pfam" id="PF07729">
    <property type="entry name" value="FCD"/>
    <property type="match status" value="1"/>
</dbReference>
<dbReference type="SUPFAM" id="SSF48008">
    <property type="entry name" value="GntR ligand-binding domain-like"/>
    <property type="match status" value="1"/>
</dbReference>
<sequence length="238" mass="26385">MYAYSRTAADRDAGRDEPAGPLDRRAIHEILRRDIVALRLRPGEKLSENELAARFGTSRAPVREALIRLIEDGLIEVLPQRGSFVGRISLSDMERARFVREALEIAIVRRAAERGVPPGTQALAEALLLEQAECRDDPERFTLCDDRFHRAFAEGAGLASVWAIIEREKAQFDRVRYLSLPAATPVDVLIAQHRAILSAVLARDPAAAEAAMRSHMAEVLKVASDLALRHPDLIQADL</sequence>
<dbReference type="PRINTS" id="PR00035">
    <property type="entry name" value="HTHGNTR"/>
</dbReference>
<dbReference type="SUPFAM" id="SSF46785">
    <property type="entry name" value="Winged helix' DNA-binding domain"/>
    <property type="match status" value="1"/>
</dbReference>
<keyword evidence="7" id="KW-1185">Reference proteome</keyword>
<dbReference type="PATRIC" id="fig|298794.3.peg.6845"/>
<evidence type="ECO:0000256" key="3">
    <source>
        <dbReference type="ARBA" id="ARBA00023163"/>
    </source>
</evidence>
<keyword evidence="3" id="KW-0804">Transcription</keyword>
<gene>
    <name evidence="6" type="ORF">VQ02_11090</name>
</gene>
<feature type="region of interest" description="Disordered" evidence="4">
    <location>
        <begin position="1"/>
        <end position="20"/>
    </location>
</feature>
<dbReference type="SMART" id="SM00345">
    <property type="entry name" value="HTH_GNTR"/>
    <property type="match status" value="1"/>
</dbReference>
<evidence type="ECO:0000313" key="6">
    <source>
        <dbReference type="EMBL" id="KMO38962.1"/>
    </source>
</evidence>
<dbReference type="PROSITE" id="PS50949">
    <property type="entry name" value="HTH_GNTR"/>
    <property type="match status" value="1"/>
</dbReference>
<keyword evidence="2" id="KW-0238">DNA-binding</keyword>
<organism evidence="6 7">
    <name type="scientific">Methylobacterium variabile</name>
    <dbReference type="NCBI Taxonomy" id="298794"/>
    <lineage>
        <taxon>Bacteria</taxon>
        <taxon>Pseudomonadati</taxon>
        <taxon>Pseudomonadota</taxon>
        <taxon>Alphaproteobacteria</taxon>
        <taxon>Hyphomicrobiales</taxon>
        <taxon>Methylobacteriaceae</taxon>
        <taxon>Methylobacterium</taxon>
    </lineage>
</organism>
<dbReference type="InterPro" id="IPR000524">
    <property type="entry name" value="Tscrpt_reg_HTH_GntR"/>
</dbReference>
<dbReference type="Pfam" id="PF00392">
    <property type="entry name" value="GntR"/>
    <property type="match status" value="1"/>
</dbReference>
<dbReference type="GO" id="GO:0003677">
    <property type="term" value="F:DNA binding"/>
    <property type="evidence" value="ECO:0007669"/>
    <property type="project" value="UniProtKB-KW"/>
</dbReference>
<keyword evidence="1" id="KW-0805">Transcription regulation</keyword>
<evidence type="ECO:0000259" key="5">
    <source>
        <dbReference type="PROSITE" id="PS50949"/>
    </source>
</evidence>
<evidence type="ECO:0000256" key="1">
    <source>
        <dbReference type="ARBA" id="ARBA00023015"/>
    </source>
</evidence>
<dbReference type="Gene3D" id="1.20.120.530">
    <property type="entry name" value="GntR ligand-binding domain-like"/>
    <property type="match status" value="1"/>
</dbReference>
<evidence type="ECO:0000256" key="2">
    <source>
        <dbReference type="ARBA" id="ARBA00023125"/>
    </source>
</evidence>
<comment type="caution">
    <text evidence="6">The sequence shown here is derived from an EMBL/GenBank/DDBJ whole genome shotgun (WGS) entry which is preliminary data.</text>
</comment>